<dbReference type="InterPro" id="IPR000577">
    <property type="entry name" value="Carb_kinase_FGGY"/>
</dbReference>
<dbReference type="EMBL" id="BAAAPF010000254">
    <property type="protein sequence ID" value="GAA1499670.1"/>
    <property type="molecule type" value="Genomic_DNA"/>
</dbReference>
<name>A0ABN1ZIS0_9ACTN</name>
<keyword evidence="5" id="KW-0067">ATP-binding</keyword>
<dbReference type="InterPro" id="IPR018484">
    <property type="entry name" value="FGGY_N"/>
</dbReference>
<dbReference type="InterPro" id="IPR043129">
    <property type="entry name" value="ATPase_NBD"/>
</dbReference>
<evidence type="ECO:0000256" key="4">
    <source>
        <dbReference type="ARBA" id="ARBA00022777"/>
    </source>
</evidence>
<evidence type="ECO:0000256" key="6">
    <source>
        <dbReference type="ARBA" id="ARBA00043149"/>
    </source>
</evidence>
<dbReference type="Pfam" id="PF00370">
    <property type="entry name" value="FGGY_N"/>
    <property type="match status" value="1"/>
</dbReference>
<feature type="domain" description="Carbohydrate kinase FGGY N-terminal" evidence="8">
    <location>
        <begin position="4"/>
        <end position="241"/>
    </location>
</feature>
<evidence type="ECO:0000313" key="11">
    <source>
        <dbReference type="Proteomes" id="UP001500443"/>
    </source>
</evidence>
<evidence type="ECO:0000256" key="1">
    <source>
        <dbReference type="ARBA" id="ARBA00009156"/>
    </source>
</evidence>
<keyword evidence="4 7" id="KW-0418">Kinase</keyword>
<dbReference type="Proteomes" id="UP001500443">
    <property type="component" value="Unassembled WGS sequence"/>
</dbReference>
<evidence type="ECO:0000256" key="5">
    <source>
        <dbReference type="ARBA" id="ARBA00022840"/>
    </source>
</evidence>
<dbReference type="SUPFAM" id="SSF53067">
    <property type="entry name" value="Actin-like ATPase domain"/>
    <property type="match status" value="2"/>
</dbReference>
<evidence type="ECO:0000259" key="8">
    <source>
        <dbReference type="Pfam" id="PF00370"/>
    </source>
</evidence>
<dbReference type="Gene3D" id="3.30.420.40">
    <property type="match status" value="2"/>
</dbReference>
<dbReference type="PANTHER" id="PTHR10196">
    <property type="entry name" value="SUGAR KINASE"/>
    <property type="match status" value="1"/>
</dbReference>
<evidence type="ECO:0000259" key="9">
    <source>
        <dbReference type="Pfam" id="PF02782"/>
    </source>
</evidence>
<dbReference type="InterPro" id="IPR018485">
    <property type="entry name" value="FGGY_C"/>
</dbReference>
<dbReference type="PROSITE" id="PS00445">
    <property type="entry name" value="FGGY_KINASES_2"/>
    <property type="match status" value="1"/>
</dbReference>
<dbReference type="PIRSF" id="PIRSF000538">
    <property type="entry name" value="GlpK"/>
    <property type="match status" value="1"/>
</dbReference>
<keyword evidence="3" id="KW-0547">Nucleotide-binding</keyword>
<dbReference type="RefSeq" id="WP_344293100.1">
    <property type="nucleotide sequence ID" value="NZ_BAAAPF010000254.1"/>
</dbReference>
<gene>
    <name evidence="10" type="ORF">GCM10009802_53770</name>
</gene>
<comment type="similarity">
    <text evidence="1 7">Belongs to the FGGY kinase family.</text>
</comment>
<reference evidence="10 11" key="1">
    <citation type="journal article" date="2019" name="Int. J. Syst. Evol. Microbiol.">
        <title>The Global Catalogue of Microorganisms (GCM) 10K type strain sequencing project: providing services to taxonomists for standard genome sequencing and annotation.</title>
        <authorList>
            <consortium name="The Broad Institute Genomics Platform"/>
            <consortium name="The Broad Institute Genome Sequencing Center for Infectious Disease"/>
            <person name="Wu L."/>
            <person name="Ma J."/>
        </authorList>
    </citation>
    <scope>NUCLEOTIDE SEQUENCE [LARGE SCALE GENOMIC DNA]</scope>
    <source>
        <strain evidence="10 11">JCM 15481</strain>
    </source>
</reference>
<sequence length="495" mass="51168">MTTVLAIDQGTSGTKALVVDPAAAGAGGRADGGIVAVAEVPVTPDHLPGGGVEQDPAQLLASVLDAGRRAVRAAGRPVAAVALANQGETVLAWDRTTGKPLSRAVSWQDSRSQRQCDDRADAAGWVARRTGLVLDPYFSAPKMAWLRENGVREGVVTTTDTWLLHHLTGAYVTDAATASRSLLLDLDAVDWDPELVALFGLDPAALPRIVACDEVVGTTAAFGPEVPVAGLVVDQQAALFGEGCLTAGTAKCTYGTGAFLLANTGAAAVRSGSGLTTSVAWRARGATPYCVDGQVYTAASAVRWLTELGLVGSAAELDETAADDAAGVVCVPSFAGLAAPWWRSEATASFAGLTLASRREHLVLAVLQGVAAQVAEVTRLVAADLGGPLTRLRVDGGLTRSRTLMQAQADLSQVPVDVYPSPHATALGAAALARMALEPELAAADAVPPWTPGRTYEPRWPRARAEEFLDRWRTAAAAALPRQDAADGRAEDGHG</sequence>
<evidence type="ECO:0000256" key="3">
    <source>
        <dbReference type="ARBA" id="ARBA00022741"/>
    </source>
</evidence>
<proteinExistence type="inferred from homology"/>
<dbReference type="GO" id="GO:0016301">
    <property type="term" value="F:kinase activity"/>
    <property type="evidence" value="ECO:0007669"/>
    <property type="project" value="UniProtKB-KW"/>
</dbReference>
<protein>
    <recommendedName>
        <fullName evidence="6">ATP:glycerol 3-phosphotransferase</fullName>
    </recommendedName>
</protein>
<comment type="caution">
    <text evidence="10">The sequence shown here is derived from an EMBL/GenBank/DDBJ whole genome shotgun (WGS) entry which is preliminary data.</text>
</comment>
<feature type="domain" description="Carbohydrate kinase FGGY C-terminal" evidence="9">
    <location>
        <begin position="250"/>
        <end position="436"/>
    </location>
</feature>
<accession>A0ABN1ZIS0</accession>
<organism evidence="10 11">
    <name type="scientific">Streptomyces synnematoformans</name>
    <dbReference type="NCBI Taxonomy" id="415721"/>
    <lineage>
        <taxon>Bacteria</taxon>
        <taxon>Bacillati</taxon>
        <taxon>Actinomycetota</taxon>
        <taxon>Actinomycetes</taxon>
        <taxon>Kitasatosporales</taxon>
        <taxon>Streptomycetaceae</taxon>
        <taxon>Streptomyces</taxon>
    </lineage>
</organism>
<evidence type="ECO:0000256" key="7">
    <source>
        <dbReference type="RuleBase" id="RU003733"/>
    </source>
</evidence>
<evidence type="ECO:0000256" key="2">
    <source>
        <dbReference type="ARBA" id="ARBA00022679"/>
    </source>
</evidence>
<dbReference type="InterPro" id="IPR018483">
    <property type="entry name" value="Carb_kinase_FGGY_CS"/>
</dbReference>
<keyword evidence="2 7" id="KW-0808">Transferase</keyword>
<dbReference type="PROSITE" id="PS00933">
    <property type="entry name" value="FGGY_KINASES_1"/>
    <property type="match status" value="1"/>
</dbReference>
<dbReference type="Pfam" id="PF02782">
    <property type="entry name" value="FGGY_C"/>
    <property type="match status" value="1"/>
</dbReference>
<keyword evidence="11" id="KW-1185">Reference proteome</keyword>
<dbReference type="PANTHER" id="PTHR10196:SF69">
    <property type="entry name" value="GLYCEROL KINASE"/>
    <property type="match status" value="1"/>
</dbReference>
<evidence type="ECO:0000313" key="10">
    <source>
        <dbReference type="EMBL" id="GAA1499670.1"/>
    </source>
</evidence>